<feature type="region of interest" description="Disordered" evidence="1">
    <location>
        <begin position="1"/>
        <end position="57"/>
    </location>
</feature>
<feature type="domain" description="J" evidence="2">
    <location>
        <begin position="64"/>
        <end position="128"/>
    </location>
</feature>
<accession>A0AAN7TMM6</accession>
<dbReference type="InterPro" id="IPR052594">
    <property type="entry name" value="J_domain-containing_protein"/>
</dbReference>
<dbReference type="PROSITE" id="PS50076">
    <property type="entry name" value="DNAJ_2"/>
    <property type="match status" value="1"/>
</dbReference>
<feature type="compositionally biased region" description="Basic residues" evidence="1">
    <location>
        <begin position="38"/>
        <end position="50"/>
    </location>
</feature>
<sequence length="335" mass="38597">MSTKKTKPTTTKATNTTTTTTTTTTSTSSPIEKPKVAPSKKKPSASKKSKTTKETEKQPIESICFYKELGVEKTATDVELKKAYYKKAREVHPDKNNSPEAKEEFQKLGRIYSILKEPSSRKFYDKHGDVEGTDLGGLKGEDLYNAWMEQYNIVRVSEERIKEFFKQQDMQKKSSGKQVSKDEEDDLIDFYNRQRGDMKNIKEYIIGCETKKDVERMCDHIKHLISKKRVKSYPIFFTSGVFSSKKPIDSVMVDQADEYPEEGEGDEIDDENEDEEDEDDESEQDENEEEEEEKPVKVLPKKRVITKRVVKTPLLKKSKKSTIIKKPEKKTVSKK</sequence>
<gene>
    <name evidence="3" type="ORF">RB653_007941</name>
</gene>
<dbReference type="GO" id="GO:0031072">
    <property type="term" value="F:heat shock protein binding"/>
    <property type="evidence" value="ECO:0007669"/>
    <property type="project" value="TreeGrafter"/>
</dbReference>
<evidence type="ECO:0000313" key="3">
    <source>
        <dbReference type="EMBL" id="KAK5576797.1"/>
    </source>
</evidence>
<evidence type="ECO:0000259" key="2">
    <source>
        <dbReference type="PROSITE" id="PS50076"/>
    </source>
</evidence>
<dbReference type="Pfam" id="PF00226">
    <property type="entry name" value="DnaJ"/>
    <property type="match status" value="1"/>
</dbReference>
<evidence type="ECO:0000313" key="4">
    <source>
        <dbReference type="Proteomes" id="UP001344447"/>
    </source>
</evidence>
<feature type="compositionally biased region" description="Acidic residues" evidence="1">
    <location>
        <begin position="259"/>
        <end position="293"/>
    </location>
</feature>
<protein>
    <recommendedName>
        <fullName evidence="2">J domain-containing protein</fullName>
    </recommendedName>
</protein>
<dbReference type="InterPro" id="IPR056453">
    <property type="entry name" value="HTH_DNAJC9"/>
</dbReference>
<dbReference type="Gene3D" id="1.10.287.110">
    <property type="entry name" value="DnaJ domain"/>
    <property type="match status" value="1"/>
</dbReference>
<dbReference type="PRINTS" id="PR00625">
    <property type="entry name" value="JDOMAIN"/>
</dbReference>
<dbReference type="SUPFAM" id="SSF46565">
    <property type="entry name" value="Chaperone J-domain"/>
    <property type="match status" value="1"/>
</dbReference>
<reference evidence="3 4" key="1">
    <citation type="submission" date="2023-11" db="EMBL/GenBank/DDBJ databases">
        <title>Dfirmibasis_genome.</title>
        <authorList>
            <person name="Edelbroek B."/>
            <person name="Kjellin J."/>
            <person name="Jerlstrom-Hultqvist J."/>
            <person name="Soderbom F."/>
        </authorList>
    </citation>
    <scope>NUCLEOTIDE SEQUENCE [LARGE SCALE GENOMIC DNA]</scope>
    <source>
        <strain evidence="3 4">TNS-C-14</strain>
    </source>
</reference>
<dbReference type="CDD" id="cd06257">
    <property type="entry name" value="DnaJ"/>
    <property type="match status" value="1"/>
</dbReference>
<feature type="region of interest" description="Disordered" evidence="1">
    <location>
        <begin position="259"/>
        <end position="300"/>
    </location>
</feature>
<proteinExistence type="predicted"/>
<name>A0AAN7TMM6_9MYCE</name>
<dbReference type="Proteomes" id="UP001344447">
    <property type="component" value="Unassembled WGS sequence"/>
</dbReference>
<dbReference type="EMBL" id="JAVFKY010000005">
    <property type="protein sequence ID" value="KAK5576797.1"/>
    <property type="molecule type" value="Genomic_DNA"/>
</dbReference>
<dbReference type="Pfam" id="PF23302">
    <property type="entry name" value="HTH_DNAJC9"/>
    <property type="match status" value="1"/>
</dbReference>
<comment type="caution">
    <text evidence="3">The sequence shown here is derived from an EMBL/GenBank/DDBJ whole genome shotgun (WGS) entry which is preliminary data.</text>
</comment>
<keyword evidence="4" id="KW-1185">Reference proteome</keyword>
<dbReference type="SMART" id="SM00271">
    <property type="entry name" value="DnaJ"/>
    <property type="match status" value="1"/>
</dbReference>
<dbReference type="GO" id="GO:0005634">
    <property type="term" value="C:nucleus"/>
    <property type="evidence" value="ECO:0007669"/>
    <property type="project" value="TreeGrafter"/>
</dbReference>
<feature type="compositionally biased region" description="Low complexity" evidence="1">
    <location>
        <begin position="8"/>
        <end position="29"/>
    </location>
</feature>
<dbReference type="AlphaFoldDB" id="A0AAN7TMM6"/>
<dbReference type="PANTHER" id="PTHR44144">
    <property type="entry name" value="DNAJ HOMOLOG SUBFAMILY C MEMBER 9"/>
    <property type="match status" value="1"/>
</dbReference>
<dbReference type="InterPro" id="IPR001623">
    <property type="entry name" value="DnaJ_domain"/>
</dbReference>
<dbReference type="GO" id="GO:0005737">
    <property type="term" value="C:cytoplasm"/>
    <property type="evidence" value="ECO:0007669"/>
    <property type="project" value="TreeGrafter"/>
</dbReference>
<dbReference type="InterPro" id="IPR036869">
    <property type="entry name" value="J_dom_sf"/>
</dbReference>
<organism evidence="3 4">
    <name type="scientific">Dictyostelium firmibasis</name>
    <dbReference type="NCBI Taxonomy" id="79012"/>
    <lineage>
        <taxon>Eukaryota</taxon>
        <taxon>Amoebozoa</taxon>
        <taxon>Evosea</taxon>
        <taxon>Eumycetozoa</taxon>
        <taxon>Dictyostelia</taxon>
        <taxon>Dictyosteliales</taxon>
        <taxon>Dictyosteliaceae</taxon>
        <taxon>Dictyostelium</taxon>
    </lineage>
</organism>
<evidence type="ECO:0000256" key="1">
    <source>
        <dbReference type="SAM" id="MobiDB-lite"/>
    </source>
</evidence>
<dbReference type="PANTHER" id="PTHR44144:SF1">
    <property type="entry name" value="DNAJ HOMOLOG SUBFAMILY C MEMBER 9"/>
    <property type="match status" value="1"/>
</dbReference>